<reference evidence="5 6" key="1">
    <citation type="submission" date="2016-10" db="EMBL/GenBank/DDBJ databases">
        <authorList>
            <person name="de Groot N.N."/>
        </authorList>
    </citation>
    <scope>NUCLEOTIDE SEQUENCE [LARGE SCALE GENOMIC DNA]</scope>
    <source>
        <strain evidence="5 6">ATCC 35022</strain>
    </source>
</reference>
<dbReference type="Proteomes" id="UP000199071">
    <property type="component" value="Unassembled WGS sequence"/>
</dbReference>
<dbReference type="Pfam" id="PF00455">
    <property type="entry name" value="DeoRC"/>
    <property type="match status" value="1"/>
</dbReference>
<dbReference type="PANTHER" id="PTHR30363">
    <property type="entry name" value="HTH-TYPE TRANSCRIPTIONAL REGULATOR SRLR-RELATED"/>
    <property type="match status" value="1"/>
</dbReference>
<keyword evidence="2" id="KW-0238">DNA-binding</keyword>
<dbReference type="OrthoDB" id="9816363at2"/>
<evidence type="ECO:0000313" key="6">
    <source>
        <dbReference type="Proteomes" id="UP000199071"/>
    </source>
</evidence>
<accession>A0A1G6A732</accession>
<dbReference type="PROSITE" id="PS51000">
    <property type="entry name" value="HTH_DEOR_2"/>
    <property type="match status" value="1"/>
</dbReference>
<dbReference type="STRING" id="665467.SAMN02982931_00252"/>
<dbReference type="EMBL" id="FMXQ01000001">
    <property type="protein sequence ID" value="SDB04257.1"/>
    <property type="molecule type" value="Genomic_DNA"/>
</dbReference>
<sequence>MHERERHDVILATVQESPVATVQRLVELTQSSEATIRRDIAALHLQKRVRRVRGGAVALAAAPFHVMAGRPFSDRMMINMEQKQAIAERAVALCTDNEPIIINGGTTTFQMVPFLRDRRLQIFTNSFPIAEALLKQSQNTVMMPGGTIYREINIILSPFENDVSRNFSARRMFIGGQGVSHLGLMETDPLLIQAEQKLLGQADELVVLVDSTKFSVRSSLIVCGLDQVSTLITDTGISDDTRTMLLDAGVRLITVETTARDVAGRVSGVAQ</sequence>
<evidence type="ECO:0000256" key="1">
    <source>
        <dbReference type="ARBA" id="ARBA00023015"/>
    </source>
</evidence>
<evidence type="ECO:0000256" key="2">
    <source>
        <dbReference type="ARBA" id="ARBA00023125"/>
    </source>
</evidence>
<dbReference type="GO" id="GO:0003677">
    <property type="term" value="F:DNA binding"/>
    <property type="evidence" value="ECO:0007669"/>
    <property type="project" value="UniProtKB-KW"/>
</dbReference>
<dbReference type="PANTHER" id="PTHR30363:SF55">
    <property type="entry name" value="HTH-TYPE TRANSCRIPTIONAL REGULATOR ULAR"/>
    <property type="match status" value="1"/>
</dbReference>
<dbReference type="InterPro" id="IPR036390">
    <property type="entry name" value="WH_DNA-bd_sf"/>
</dbReference>
<dbReference type="PROSITE" id="PS00894">
    <property type="entry name" value="HTH_DEOR_1"/>
    <property type="match status" value="1"/>
</dbReference>
<protein>
    <submittedName>
        <fullName evidence="5">Transcriptional regulator, DeoR family</fullName>
    </submittedName>
</protein>
<dbReference type="InterPro" id="IPR014036">
    <property type="entry name" value="DeoR-like_C"/>
</dbReference>
<dbReference type="InterPro" id="IPR018356">
    <property type="entry name" value="Tscrpt_reg_HTH_DeoR_CS"/>
</dbReference>
<dbReference type="InterPro" id="IPR050313">
    <property type="entry name" value="Carb_Metab_HTH_regulators"/>
</dbReference>
<dbReference type="SUPFAM" id="SSF100950">
    <property type="entry name" value="NagB/RpiA/CoA transferase-like"/>
    <property type="match status" value="1"/>
</dbReference>
<keyword evidence="6" id="KW-1185">Reference proteome</keyword>
<evidence type="ECO:0000313" key="5">
    <source>
        <dbReference type="EMBL" id="SDB04257.1"/>
    </source>
</evidence>
<dbReference type="Pfam" id="PF08220">
    <property type="entry name" value="HTH_DeoR"/>
    <property type="match status" value="1"/>
</dbReference>
<dbReference type="InterPro" id="IPR001034">
    <property type="entry name" value="DeoR_HTH"/>
</dbReference>
<dbReference type="GO" id="GO:0003700">
    <property type="term" value="F:DNA-binding transcription factor activity"/>
    <property type="evidence" value="ECO:0007669"/>
    <property type="project" value="InterPro"/>
</dbReference>
<evidence type="ECO:0000256" key="3">
    <source>
        <dbReference type="ARBA" id="ARBA00023163"/>
    </source>
</evidence>
<dbReference type="RefSeq" id="WP_090874901.1">
    <property type="nucleotide sequence ID" value="NZ_FMXQ01000001.1"/>
</dbReference>
<dbReference type="SMART" id="SM01134">
    <property type="entry name" value="DeoRC"/>
    <property type="match status" value="1"/>
</dbReference>
<keyword evidence="3" id="KW-0804">Transcription</keyword>
<name>A0A1G6A732_9HYPH</name>
<evidence type="ECO:0000259" key="4">
    <source>
        <dbReference type="PROSITE" id="PS51000"/>
    </source>
</evidence>
<feature type="domain" description="HTH deoR-type" evidence="4">
    <location>
        <begin position="3"/>
        <end position="58"/>
    </location>
</feature>
<dbReference type="SMART" id="SM00420">
    <property type="entry name" value="HTH_DEOR"/>
    <property type="match status" value="1"/>
</dbReference>
<dbReference type="AlphaFoldDB" id="A0A1G6A732"/>
<dbReference type="SUPFAM" id="SSF46785">
    <property type="entry name" value="Winged helix' DNA-binding domain"/>
    <property type="match status" value="1"/>
</dbReference>
<proteinExistence type="predicted"/>
<organism evidence="5 6">
    <name type="scientific">Bauldia litoralis</name>
    <dbReference type="NCBI Taxonomy" id="665467"/>
    <lineage>
        <taxon>Bacteria</taxon>
        <taxon>Pseudomonadati</taxon>
        <taxon>Pseudomonadota</taxon>
        <taxon>Alphaproteobacteria</taxon>
        <taxon>Hyphomicrobiales</taxon>
        <taxon>Kaistiaceae</taxon>
        <taxon>Bauldia</taxon>
    </lineage>
</organism>
<gene>
    <name evidence="5" type="ORF">SAMN02982931_00252</name>
</gene>
<dbReference type="InterPro" id="IPR037171">
    <property type="entry name" value="NagB/RpiA_transferase-like"/>
</dbReference>
<keyword evidence="1" id="KW-0805">Transcription regulation</keyword>